<dbReference type="SUPFAM" id="SSF51445">
    <property type="entry name" value="(Trans)glycosidases"/>
    <property type="match status" value="1"/>
</dbReference>
<keyword evidence="2 5" id="KW-0378">Hydrolase</keyword>
<evidence type="ECO:0000313" key="6">
    <source>
        <dbReference type="Proteomes" id="UP000001401"/>
    </source>
</evidence>
<sequence>MATVKDKIGQMFVVGFEGKQVTEQMKELIHEYRVGAIILFSRNIGSPEEVLTLTTELQKEAKIARHKHPLLICIDQENGIVRRLGDGTTVFPGAMALGATQKPNHAYDIGVATGRELKALGINWNLAPVLDVNNNPKNPVIGVRSFGESAELVSQFGIAAMKGMQAAEVVTTLKHFPGHGDTDVDSHVALPVITHDLNRLEEIELAPFKACMDANADVVMSAHIHFPEIEKDPQVPATLSKAIITGLLREKLQYDGVVTTDCMEMDAISETIGTERGAVAAIVAGVDLVMISHIANRQIGALKEVSTAVSNGELDMSLIEQAFERVMKLKEKYLSWEDIQLEGEITVPPIIASDKHKKLAEAVYTDSVTIVKNEGILPLNVNGNDKILVVEPEYNNTIVEDKSYESGLLTRLVKKQTSTVDVYHRNSVYQNLKEYKAAIIGVVSPDTRKLPIIQELINNGVPIIIIAMRSPYDIAHLPTGISASIATYEYSATAVDVAVAAIFGTGNAYGKLPVTINV</sequence>
<dbReference type="Gene3D" id="3.20.20.300">
    <property type="entry name" value="Glycoside hydrolase, family 3, N-terminal domain"/>
    <property type="match status" value="1"/>
</dbReference>
<dbReference type="Proteomes" id="UP000001401">
    <property type="component" value="Chromosome"/>
</dbReference>
<name>E6TT40_EVAC2</name>
<dbReference type="HOGENOM" id="CLU_008392_5_3_9"/>
<dbReference type="AlphaFoldDB" id="E6TT40"/>
<dbReference type="InterPro" id="IPR036881">
    <property type="entry name" value="Glyco_hydro_3_C_sf"/>
</dbReference>
<dbReference type="NCBIfam" id="NF003740">
    <property type="entry name" value="PRK05337.1"/>
    <property type="match status" value="1"/>
</dbReference>
<organism evidence="5 6">
    <name type="scientific">Evansella cellulosilytica (strain ATCC 21833 / DSM 2522 / FERM P-1141 / JCM 9156 / N-4)</name>
    <name type="common">Bacillus cellulosilyticus</name>
    <dbReference type="NCBI Taxonomy" id="649639"/>
    <lineage>
        <taxon>Bacteria</taxon>
        <taxon>Bacillati</taxon>
        <taxon>Bacillota</taxon>
        <taxon>Bacilli</taxon>
        <taxon>Bacillales</taxon>
        <taxon>Bacillaceae</taxon>
        <taxon>Evansella</taxon>
    </lineage>
</organism>
<keyword evidence="3" id="KW-0326">Glycosidase</keyword>
<evidence type="ECO:0000313" key="5">
    <source>
        <dbReference type="EMBL" id="ADU31948.1"/>
    </source>
</evidence>
<protein>
    <submittedName>
        <fullName evidence="5">Glycoside hydrolase family 3 domain protein</fullName>
    </submittedName>
</protein>
<dbReference type="eggNOG" id="COG1472">
    <property type="taxonomic scope" value="Bacteria"/>
</dbReference>
<gene>
    <name evidence="5" type="ordered locus">Bcell_3708</name>
</gene>
<dbReference type="PANTHER" id="PTHR30480:SF16">
    <property type="entry name" value="GLYCOSIDE HYDROLASE FAMILY 3 DOMAIN PROTEIN"/>
    <property type="match status" value="1"/>
</dbReference>
<evidence type="ECO:0000256" key="2">
    <source>
        <dbReference type="ARBA" id="ARBA00022801"/>
    </source>
</evidence>
<proteinExistence type="inferred from homology"/>
<reference evidence="5" key="1">
    <citation type="submission" date="2010-12" db="EMBL/GenBank/DDBJ databases">
        <title>Complete sequence of Bacillus cellulosilyticus DSM 2522.</title>
        <authorList>
            <consortium name="US DOE Joint Genome Institute"/>
            <person name="Lucas S."/>
            <person name="Copeland A."/>
            <person name="Lapidus A."/>
            <person name="Cheng J.-F."/>
            <person name="Bruce D."/>
            <person name="Goodwin L."/>
            <person name="Pitluck S."/>
            <person name="Chertkov O."/>
            <person name="Detter J.C."/>
            <person name="Han C."/>
            <person name="Tapia R."/>
            <person name="Land M."/>
            <person name="Hauser L."/>
            <person name="Jeffries C."/>
            <person name="Kyrpides N."/>
            <person name="Ivanova N."/>
            <person name="Mikhailova N."/>
            <person name="Brumm P."/>
            <person name="Mead D."/>
            <person name="Woyke T."/>
        </authorList>
    </citation>
    <scope>NUCLEOTIDE SEQUENCE [LARGE SCALE GENOMIC DNA]</scope>
    <source>
        <strain evidence="5">DSM 2522</strain>
    </source>
</reference>
<dbReference type="EMBL" id="CP002394">
    <property type="protein sequence ID" value="ADU31948.1"/>
    <property type="molecule type" value="Genomic_DNA"/>
</dbReference>
<dbReference type="GO" id="GO:0009254">
    <property type="term" value="P:peptidoglycan turnover"/>
    <property type="evidence" value="ECO:0007669"/>
    <property type="project" value="TreeGrafter"/>
</dbReference>
<feature type="domain" description="Glycoside hydrolase family 3 N-terminal" evidence="4">
    <location>
        <begin position="3"/>
        <end position="329"/>
    </location>
</feature>
<dbReference type="InterPro" id="IPR001764">
    <property type="entry name" value="Glyco_hydro_3_N"/>
</dbReference>
<accession>E6TT40</accession>
<dbReference type="InterPro" id="IPR036962">
    <property type="entry name" value="Glyco_hydro_3_N_sf"/>
</dbReference>
<comment type="similarity">
    <text evidence="1">Belongs to the glycosyl hydrolase 3 family.</text>
</comment>
<dbReference type="GO" id="GO:0005975">
    <property type="term" value="P:carbohydrate metabolic process"/>
    <property type="evidence" value="ECO:0007669"/>
    <property type="project" value="InterPro"/>
</dbReference>
<evidence type="ECO:0000256" key="3">
    <source>
        <dbReference type="ARBA" id="ARBA00023295"/>
    </source>
</evidence>
<dbReference type="KEGG" id="bco:Bcell_3708"/>
<dbReference type="GO" id="GO:0004553">
    <property type="term" value="F:hydrolase activity, hydrolyzing O-glycosyl compounds"/>
    <property type="evidence" value="ECO:0007669"/>
    <property type="project" value="InterPro"/>
</dbReference>
<keyword evidence="6" id="KW-1185">Reference proteome</keyword>
<dbReference type="STRING" id="649639.Bcell_3708"/>
<dbReference type="InterPro" id="IPR050226">
    <property type="entry name" value="NagZ_Beta-hexosaminidase"/>
</dbReference>
<dbReference type="SUPFAM" id="SSF52279">
    <property type="entry name" value="Beta-D-glucan exohydrolase, C-terminal domain"/>
    <property type="match status" value="1"/>
</dbReference>
<evidence type="ECO:0000259" key="4">
    <source>
        <dbReference type="Pfam" id="PF00933"/>
    </source>
</evidence>
<dbReference type="InterPro" id="IPR017853">
    <property type="entry name" value="GH"/>
</dbReference>
<dbReference type="Pfam" id="PF00933">
    <property type="entry name" value="Glyco_hydro_3"/>
    <property type="match status" value="1"/>
</dbReference>
<evidence type="ECO:0000256" key="1">
    <source>
        <dbReference type="ARBA" id="ARBA00005336"/>
    </source>
</evidence>
<dbReference type="RefSeq" id="WP_013490279.1">
    <property type="nucleotide sequence ID" value="NC_014829.1"/>
</dbReference>
<dbReference type="PANTHER" id="PTHR30480">
    <property type="entry name" value="BETA-HEXOSAMINIDASE-RELATED"/>
    <property type="match status" value="1"/>
</dbReference>
<dbReference type="Gene3D" id="3.40.50.1700">
    <property type="entry name" value="Glycoside hydrolase family 3 C-terminal domain"/>
    <property type="match status" value="1"/>
</dbReference>